<dbReference type="PATRIC" id="fig|1073571.4.peg.427"/>
<evidence type="ECO:0000313" key="1">
    <source>
        <dbReference type="EMBL" id="CQR51680.1"/>
    </source>
</evidence>
<organism evidence="1 2">
    <name type="scientific">Paenibacillus riograndensis SBR5</name>
    <dbReference type="NCBI Taxonomy" id="1073571"/>
    <lineage>
        <taxon>Bacteria</taxon>
        <taxon>Bacillati</taxon>
        <taxon>Bacillota</taxon>
        <taxon>Bacilli</taxon>
        <taxon>Bacillales</taxon>
        <taxon>Paenibacillaceae</taxon>
        <taxon>Paenibacillus</taxon>
        <taxon>Paenibacillus sonchi group</taxon>
    </lineage>
</organism>
<dbReference type="HOGENOM" id="CLU_1700683_0_0_9"/>
<reference evidence="2" key="1">
    <citation type="submission" date="2015-03" db="EMBL/GenBank/DDBJ databases">
        <authorList>
            <person name="Wibberg D."/>
        </authorList>
    </citation>
    <scope>NUCLEOTIDE SEQUENCE [LARGE SCALE GENOMIC DNA]</scope>
</reference>
<accession>A0A0E4H6L0</accession>
<name>A0A0E4H6L0_9BACL</name>
<dbReference type="RefSeq" id="WP_020433521.1">
    <property type="nucleotide sequence ID" value="NZ_AGBD01001712.1"/>
</dbReference>
<sequence length="173" mass="19576">MSNVLRNVNLPKSTERRLHSEAEITLAKIRLLMSELKLREEQIVSLLSEEALRKVDASILSADQINSFDPTPVTLSVPEYLSVRDVSKLTGLVPQVVRRHCANGKWEAEQVAGEKSTWRIKPEPFMKLSNWATFLRERREELESSKKLADHALALWDGEGPVDYGPIEEGANE</sequence>
<gene>
    <name evidence="1" type="ORF">PRIO_0427</name>
</gene>
<evidence type="ECO:0000313" key="2">
    <source>
        <dbReference type="Proteomes" id="UP000033163"/>
    </source>
</evidence>
<dbReference type="KEGG" id="pri:PRIO_0427"/>
<protein>
    <submittedName>
        <fullName evidence="1">Uncharacterized protein</fullName>
    </submittedName>
</protein>
<dbReference type="EMBL" id="LN831776">
    <property type="protein sequence ID" value="CQR51680.1"/>
    <property type="molecule type" value="Genomic_DNA"/>
</dbReference>
<dbReference type="Proteomes" id="UP000033163">
    <property type="component" value="Chromosome I"/>
</dbReference>
<proteinExistence type="predicted"/>
<dbReference type="AlphaFoldDB" id="A0A0E4H6L0"/>